<proteinExistence type="predicted"/>
<reference evidence="1" key="1">
    <citation type="submission" date="2018-01" db="EMBL/GenBank/DDBJ databases">
        <title>An insight into the sialome of Amazonian anophelines.</title>
        <authorList>
            <person name="Ribeiro J.M."/>
            <person name="Scarpassa V."/>
            <person name="Calvo E."/>
        </authorList>
    </citation>
    <scope>NUCLEOTIDE SEQUENCE</scope>
</reference>
<name>A0A2M4D5Q0_ANODA</name>
<dbReference type="EMBL" id="GGFL01008736">
    <property type="protein sequence ID" value="MBW72914.1"/>
    <property type="molecule type" value="Transcribed_RNA"/>
</dbReference>
<organism evidence="1">
    <name type="scientific">Anopheles darlingi</name>
    <name type="common">Mosquito</name>
    <dbReference type="NCBI Taxonomy" id="43151"/>
    <lineage>
        <taxon>Eukaryota</taxon>
        <taxon>Metazoa</taxon>
        <taxon>Ecdysozoa</taxon>
        <taxon>Arthropoda</taxon>
        <taxon>Hexapoda</taxon>
        <taxon>Insecta</taxon>
        <taxon>Pterygota</taxon>
        <taxon>Neoptera</taxon>
        <taxon>Endopterygota</taxon>
        <taxon>Diptera</taxon>
        <taxon>Nematocera</taxon>
        <taxon>Culicoidea</taxon>
        <taxon>Culicidae</taxon>
        <taxon>Anophelinae</taxon>
        <taxon>Anopheles</taxon>
    </lineage>
</organism>
<dbReference type="AlphaFoldDB" id="A0A2M4D5Q0"/>
<accession>A0A2M4D5Q0</accession>
<sequence>MIVIWPLAKSCLRSSVLSTIAVAVQPSVTRDHYLKMPGSRKRNKRGFYPRESVIPGGICLEKERERESERKLAVFYVCKENGSEKWTSYFKTS</sequence>
<protein>
    <submittedName>
        <fullName evidence="1">Putative secreted protein</fullName>
    </submittedName>
</protein>
<evidence type="ECO:0000313" key="1">
    <source>
        <dbReference type="EMBL" id="MBW72914.1"/>
    </source>
</evidence>